<evidence type="ECO:0000313" key="5">
    <source>
        <dbReference type="EMBL" id="KAG3227621.1"/>
    </source>
</evidence>
<evidence type="ECO:0000313" key="4">
    <source>
        <dbReference type="EMBL" id="KAG2999017.1"/>
    </source>
</evidence>
<dbReference type="EMBL" id="MJFZ01000074">
    <property type="protein sequence ID" value="RAW39082.1"/>
    <property type="molecule type" value="Genomic_DNA"/>
</dbReference>
<evidence type="ECO:0000313" key="2">
    <source>
        <dbReference type="EMBL" id="KAG2939820.1"/>
    </source>
</evidence>
<reference evidence="6 7" key="1">
    <citation type="submission" date="2018-01" db="EMBL/GenBank/DDBJ databases">
        <title>Draft genome of the strawberry crown rot pathogen Phytophthora cactorum.</title>
        <authorList>
            <person name="Armitage A.D."/>
            <person name="Lysoe E."/>
            <person name="Nellist C.F."/>
            <person name="Harrison R.J."/>
            <person name="Brurberg M.B."/>
        </authorList>
    </citation>
    <scope>NUCLEOTIDE SEQUENCE [LARGE SCALE GENOMIC DNA]</scope>
    <source>
        <strain evidence="6 7">10300</strain>
    </source>
</reference>
<dbReference type="EMBL" id="RCMV01000031">
    <property type="protein sequence ID" value="KAG3227621.1"/>
    <property type="molecule type" value="Genomic_DNA"/>
</dbReference>
<evidence type="ECO:0000313" key="3">
    <source>
        <dbReference type="EMBL" id="KAG2954245.1"/>
    </source>
</evidence>
<dbReference type="Proteomes" id="UP000760860">
    <property type="component" value="Unassembled WGS sequence"/>
</dbReference>
<dbReference type="Proteomes" id="UP000774804">
    <property type="component" value="Unassembled WGS sequence"/>
</dbReference>
<evidence type="ECO:0000313" key="6">
    <source>
        <dbReference type="EMBL" id="RAW39082.1"/>
    </source>
</evidence>
<dbReference type="AlphaFoldDB" id="A0A329STZ4"/>
<accession>A0A329STZ4</accession>
<comment type="caution">
    <text evidence="6">The sequence shown here is derived from an EMBL/GenBank/DDBJ whole genome shotgun (WGS) entry which is preliminary data.</text>
</comment>
<dbReference type="Proteomes" id="UP000736787">
    <property type="component" value="Unassembled WGS sequence"/>
</dbReference>
<organism evidence="6 7">
    <name type="scientific">Phytophthora cactorum</name>
    <dbReference type="NCBI Taxonomy" id="29920"/>
    <lineage>
        <taxon>Eukaryota</taxon>
        <taxon>Sar</taxon>
        <taxon>Stramenopiles</taxon>
        <taxon>Oomycota</taxon>
        <taxon>Peronosporomycetes</taxon>
        <taxon>Peronosporales</taxon>
        <taxon>Peronosporaceae</taxon>
        <taxon>Phytophthora</taxon>
    </lineage>
</organism>
<dbReference type="VEuPathDB" id="FungiDB:PC110_g4700"/>
<dbReference type="Proteomes" id="UP000697107">
    <property type="component" value="Unassembled WGS sequence"/>
</dbReference>
<sequence length="196" mass="21688">MRRHVPHPVEEDPVRTYVTSRYSGVACLRRRQPENYSILGPRATSEVRDRLKDSTNDVAHCCAHCFDQQINAKIQPSFAKDLNIRHSQTSDANLSKRGSFKAYSLSPNNGYDSDSKQSLLEAKTLHVYKLDASLESFSGSLGIVGNLVLLFMGHKCEDNSAKALFAAFVAVCKNIGNIGAEATMTGVLEQLNYSFE</sequence>
<dbReference type="Proteomes" id="UP000251314">
    <property type="component" value="Unassembled WGS sequence"/>
</dbReference>
<name>A0A329STZ4_9STRA</name>
<dbReference type="EMBL" id="RCMK01000016">
    <property type="protein sequence ID" value="KAG2954245.1"/>
    <property type="molecule type" value="Genomic_DNA"/>
</dbReference>
<evidence type="ECO:0000313" key="1">
    <source>
        <dbReference type="EMBL" id="KAG2868077.1"/>
    </source>
</evidence>
<dbReference type="EMBL" id="RCML01000011">
    <property type="protein sequence ID" value="KAG2999017.1"/>
    <property type="molecule type" value="Genomic_DNA"/>
</dbReference>
<dbReference type="Proteomes" id="UP000735874">
    <property type="component" value="Unassembled WGS sequence"/>
</dbReference>
<dbReference type="EMBL" id="RCMI01000045">
    <property type="protein sequence ID" value="KAG2939820.1"/>
    <property type="molecule type" value="Genomic_DNA"/>
</dbReference>
<evidence type="ECO:0000313" key="7">
    <source>
        <dbReference type="Proteomes" id="UP000251314"/>
    </source>
</evidence>
<dbReference type="OrthoDB" id="123701at2759"/>
<gene>
    <name evidence="6" type="ORF">PC110_g4700</name>
    <name evidence="1" type="ORF">PC113_g1381</name>
    <name evidence="2" type="ORF">PC115_g2863</name>
    <name evidence="3" type="ORF">PC117_g1359</name>
    <name evidence="4" type="ORF">PC118_g961</name>
    <name evidence="5" type="ORF">PC129_g1858</name>
</gene>
<protein>
    <submittedName>
        <fullName evidence="6">Uncharacterized protein</fullName>
    </submittedName>
</protein>
<proteinExistence type="predicted"/>
<reference evidence="1" key="2">
    <citation type="submission" date="2018-10" db="EMBL/GenBank/DDBJ databases">
        <title>Effector identification in a new, highly contiguous assembly of the strawberry crown rot pathogen Phytophthora cactorum.</title>
        <authorList>
            <person name="Armitage A.D."/>
            <person name="Nellist C.F."/>
            <person name="Bates H."/>
            <person name="Vickerstaff R.J."/>
            <person name="Harrison R.J."/>
        </authorList>
    </citation>
    <scope>NUCLEOTIDE SEQUENCE</scope>
    <source>
        <strain evidence="1">15-7</strain>
        <strain evidence="2">4032</strain>
        <strain evidence="3">4040</strain>
        <strain evidence="4">P415</strain>
        <strain evidence="5">P421</strain>
    </source>
</reference>
<dbReference type="EMBL" id="RCMG01000016">
    <property type="protein sequence ID" value="KAG2868077.1"/>
    <property type="molecule type" value="Genomic_DNA"/>
</dbReference>
<keyword evidence="7" id="KW-1185">Reference proteome</keyword>